<keyword evidence="3" id="KW-0694">RNA-binding</keyword>
<reference evidence="10" key="2">
    <citation type="submission" date="2011-02" db="EMBL/GenBank/DDBJ databases">
        <title>The complete genome of Pedobacter saltans DSM 12145.</title>
        <authorList>
            <consortium name="US DOE Joint Genome Institute (JGI-PGF)"/>
            <person name="Lucas S."/>
            <person name="Copeland A."/>
            <person name="Lapidus A."/>
            <person name="Bruce D."/>
            <person name="Goodwin L."/>
            <person name="Pitluck S."/>
            <person name="Kyrpides N."/>
            <person name="Mavromatis K."/>
            <person name="Pagani I."/>
            <person name="Ivanova N."/>
            <person name="Ovchinnikova G."/>
            <person name="Lu M."/>
            <person name="Detter J.C."/>
            <person name="Han C."/>
            <person name="Land M."/>
            <person name="Hauser L."/>
            <person name="Markowitz V."/>
            <person name="Cheng J.-F."/>
            <person name="Hugenholtz P."/>
            <person name="Woyke T."/>
            <person name="Wu D."/>
            <person name="Tindall B."/>
            <person name="Pomrenke H.G."/>
            <person name="Brambilla E."/>
            <person name="Klenk H.-P."/>
            <person name="Eisen J.A."/>
        </authorList>
    </citation>
    <scope>NUCLEOTIDE SEQUENCE [LARGE SCALE GENOMIC DNA]</scope>
    <source>
        <strain evidence="10">ATCC 51119 / DSM 12145 / JCM 21818 / LMG 10337 / NBRC 100064 / NCIMB 13643</strain>
    </source>
</reference>
<gene>
    <name evidence="9" type="ordered locus">Pedsa_1912</name>
</gene>
<dbReference type="InterPro" id="IPR012340">
    <property type="entry name" value="NA-bd_OB-fold"/>
</dbReference>
<evidence type="ECO:0000256" key="1">
    <source>
        <dbReference type="ARBA" id="ARBA00006767"/>
    </source>
</evidence>
<dbReference type="Pfam" id="PF00575">
    <property type="entry name" value="S1"/>
    <property type="match status" value="6"/>
</dbReference>
<protein>
    <recommendedName>
        <fullName evidence="6">Small ribosomal subunit protein bS1</fullName>
    </recommendedName>
    <alternativeName>
        <fullName evidence="7">30S ribosomal protein S1</fullName>
    </alternativeName>
</protein>
<feature type="domain" description="S1 motif" evidence="8">
    <location>
        <begin position="168"/>
        <end position="234"/>
    </location>
</feature>
<proteinExistence type="inferred from homology"/>
<accession>F0S9B5</accession>
<keyword evidence="2" id="KW-0677">Repeat</keyword>
<dbReference type="HOGENOM" id="CLU_015805_2_0_10"/>
<dbReference type="SUPFAM" id="SSF50249">
    <property type="entry name" value="Nucleic acid-binding proteins"/>
    <property type="match status" value="6"/>
</dbReference>
<dbReference type="GO" id="GO:0006412">
    <property type="term" value="P:translation"/>
    <property type="evidence" value="ECO:0007669"/>
    <property type="project" value="TreeGrafter"/>
</dbReference>
<dbReference type="PRINTS" id="PR00681">
    <property type="entry name" value="RIBOSOMALS1"/>
</dbReference>
<dbReference type="CDD" id="cd05687">
    <property type="entry name" value="S1_RPS1_repeat_ec1_hs1"/>
    <property type="match status" value="1"/>
</dbReference>
<dbReference type="GO" id="GO:0003729">
    <property type="term" value="F:mRNA binding"/>
    <property type="evidence" value="ECO:0007669"/>
    <property type="project" value="TreeGrafter"/>
</dbReference>
<evidence type="ECO:0000313" key="9">
    <source>
        <dbReference type="EMBL" id="ADY52465.1"/>
    </source>
</evidence>
<dbReference type="NCBIfam" id="NF004952">
    <property type="entry name" value="PRK06299.1-2"/>
    <property type="match status" value="1"/>
</dbReference>
<feature type="domain" description="S1 motif" evidence="8">
    <location>
        <begin position="255"/>
        <end position="323"/>
    </location>
</feature>
<dbReference type="PANTHER" id="PTHR10724">
    <property type="entry name" value="30S RIBOSOMAL PROTEIN S1"/>
    <property type="match status" value="1"/>
</dbReference>
<evidence type="ECO:0000256" key="2">
    <source>
        <dbReference type="ARBA" id="ARBA00022737"/>
    </source>
</evidence>
<dbReference type="EMBL" id="CP002545">
    <property type="protein sequence ID" value="ADY52465.1"/>
    <property type="molecule type" value="Genomic_DNA"/>
</dbReference>
<dbReference type="KEGG" id="psn:Pedsa_1912"/>
<dbReference type="InterPro" id="IPR003029">
    <property type="entry name" value="S1_domain"/>
</dbReference>
<dbReference type="Gene3D" id="2.40.50.140">
    <property type="entry name" value="Nucleic acid-binding proteins"/>
    <property type="match status" value="6"/>
</dbReference>
<dbReference type="STRING" id="762903.Pedsa_1912"/>
<dbReference type="CDD" id="cd04465">
    <property type="entry name" value="S1_RPS1_repeat_ec2_hs2"/>
    <property type="match status" value="1"/>
</dbReference>
<dbReference type="PANTHER" id="PTHR10724:SF7">
    <property type="entry name" value="SMALL RIBOSOMAL SUBUNIT PROTEIN BS1C"/>
    <property type="match status" value="1"/>
</dbReference>
<dbReference type="GO" id="GO:0022627">
    <property type="term" value="C:cytosolic small ribosomal subunit"/>
    <property type="evidence" value="ECO:0007669"/>
    <property type="project" value="TreeGrafter"/>
</dbReference>
<dbReference type="FunFam" id="2.40.50.140:FF:000051">
    <property type="entry name" value="RNA-binding transcriptional accessory protein"/>
    <property type="match status" value="1"/>
</dbReference>
<dbReference type="RefSeq" id="WP_013632952.1">
    <property type="nucleotide sequence ID" value="NC_015177.1"/>
</dbReference>
<dbReference type="NCBIfam" id="NF004953">
    <property type="entry name" value="PRK06299.1-3"/>
    <property type="match status" value="1"/>
</dbReference>
<feature type="domain" description="S1 motif" evidence="8">
    <location>
        <begin position="514"/>
        <end position="579"/>
    </location>
</feature>
<evidence type="ECO:0000259" key="8">
    <source>
        <dbReference type="PROSITE" id="PS50126"/>
    </source>
</evidence>
<feature type="domain" description="S1 motif" evidence="8">
    <location>
        <begin position="87"/>
        <end position="150"/>
    </location>
</feature>
<evidence type="ECO:0000313" key="10">
    <source>
        <dbReference type="Proteomes" id="UP000000310"/>
    </source>
</evidence>
<feature type="domain" description="S1 motif" evidence="8">
    <location>
        <begin position="340"/>
        <end position="410"/>
    </location>
</feature>
<dbReference type="GO" id="GO:0003735">
    <property type="term" value="F:structural constituent of ribosome"/>
    <property type="evidence" value="ECO:0007669"/>
    <property type="project" value="TreeGrafter"/>
</dbReference>
<feature type="domain" description="S1 motif" evidence="8">
    <location>
        <begin position="427"/>
        <end position="497"/>
    </location>
</feature>
<dbReference type="eggNOG" id="COG0539">
    <property type="taxonomic scope" value="Bacteria"/>
</dbReference>
<evidence type="ECO:0000256" key="7">
    <source>
        <dbReference type="ARBA" id="ARBA00035517"/>
    </source>
</evidence>
<sequence length="637" mass="71164">MAKKQVAEKELKAKEAELQDTKGRVKETFESEADSLSIDDIKSSSRQADPADFDWDADDKVFGNYSQSEREKLEQLYAGTFNSVEKGEIIAGTVVTINNKDVVLNIGFKSDGLVPLNEFRDMPELKVGDVVDVFVEQREDANGQLVLSRKRAKTQRSWEMINEALENDTIINGFVKSRTKGGLIVDIMGVEAFLPGSQIDIKPIRDYDIYVGKTMEFKVVKINHEFKNVVVSHKVLIEDDLESQKVEIVSKLEKGQVLEGTVKNITDFGVFIDLGGVDGLLHITDISWGRIEHPKEVLSLDEKVNVVVLDFDDEKKRIALGLKQLTAHPWESLDTELGIGSKVKGKIVTVADYGAFLEIIPGVEGLIHVSEMSWSQNLRNPQEFMKIGDEIEAVVLTLDREERKMSLGIKQLTPDPWEKAAERYPVGSKHKAVVKNMTNFGVFVEIEEGIDGLIHISDLSWSKKINHPNEFTKVGEELDVIVLELDAENRKLSLGHKQLEENPWDTFETIFTLDSVHEGTVTKVTDKGALVALPYGVEGFVPTKHLAKEDGTSLKVDDVAEFRIIEFNKDSKRIVVSHARIWEEAKAEAVAEEKAAKKKEAKASDNAVKKVKDSVEKSTLGDLDVLAQLKADMEAKK</sequence>
<keyword evidence="4 9" id="KW-0689">Ribosomal protein</keyword>
<evidence type="ECO:0000256" key="3">
    <source>
        <dbReference type="ARBA" id="ARBA00022884"/>
    </source>
</evidence>
<organism evidence="9 10">
    <name type="scientific">Pseudopedobacter saltans (strain ATCC 51119 / DSM 12145 / JCM 21818 / CCUG 39354 / LMG 10337 / NBRC 100064 / NCIMB 13643)</name>
    <name type="common">Pedobacter saltans</name>
    <dbReference type="NCBI Taxonomy" id="762903"/>
    <lineage>
        <taxon>Bacteria</taxon>
        <taxon>Pseudomonadati</taxon>
        <taxon>Bacteroidota</taxon>
        <taxon>Sphingobacteriia</taxon>
        <taxon>Sphingobacteriales</taxon>
        <taxon>Sphingobacteriaceae</taxon>
        <taxon>Pseudopedobacter</taxon>
    </lineage>
</organism>
<dbReference type="FunFam" id="2.40.50.140:FF:000110">
    <property type="entry name" value="30S ribosomal protein S1"/>
    <property type="match status" value="1"/>
</dbReference>
<dbReference type="InterPro" id="IPR050437">
    <property type="entry name" value="Ribos_protein_bS1-like"/>
</dbReference>
<dbReference type="SMART" id="SM00316">
    <property type="entry name" value="S1"/>
    <property type="match status" value="6"/>
</dbReference>
<dbReference type="OrthoDB" id="9804077at2"/>
<dbReference type="FunFam" id="2.40.50.140:FF:000011">
    <property type="entry name" value="30S ribosomal protein S1"/>
    <property type="match status" value="1"/>
</dbReference>
<keyword evidence="5" id="KW-0687">Ribonucleoprotein</keyword>
<dbReference type="PROSITE" id="PS50126">
    <property type="entry name" value="S1"/>
    <property type="match status" value="6"/>
</dbReference>
<dbReference type="CDD" id="cd05688">
    <property type="entry name" value="S1_RPS1_repeat_ec3"/>
    <property type="match status" value="1"/>
</dbReference>
<dbReference type="AlphaFoldDB" id="F0S9B5"/>
<dbReference type="InterPro" id="IPR035104">
    <property type="entry name" value="Ribosomal_protein_S1-like"/>
</dbReference>
<reference evidence="9 10" key="1">
    <citation type="journal article" date="2011" name="Stand. Genomic Sci.">
        <title>Complete genome sequence of the gliding, heparinolytic Pedobacter saltans type strain (113).</title>
        <authorList>
            <person name="Liolios K."/>
            <person name="Sikorski J."/>
            <person name="Lu M."/>
            <person name="Nolan M."/>
            <person name="Lapidus A."/>
            <person name="Lucas S."/>
            <person name="Hammon N."/>
            <person name="Deshpande S."/>
            <person name="Cheng J.F."/>
            <person name="Tapia R."/>
            <person name="Han C."/>
            <person name="Goodwin L."/>
            <person name="Pitluck S."/>
            <person name="Huntemann M."/>
            <person name="Ivanova N."/>
            <person name="Pagani I."/>
            <person name="Mavromatis K."/>
            <person name="Ovchinikova G."/>
            <person name="Pati A."/>
            <person name="Chen A."/>
            <person name="Palaniappan K."/>
            <person name="Land M."/>
            <person name="Hauser L."/>
            <person name="Brambilla E.M."/>
            <person name="Kotsyurbenko O."/>
            <person name="Rohde M."/>
            <person name="Tindall B.J."/>
            <person name="Abt B."/>
            <person name="Goker M."/>
            <person name="Detter J.C."/>
            <person name="Woyke T."/>
            <person name="Bristow J."/>
            <person name="Eisen J.A."/>
            <person name="Markowitz V."/>
            <person name="Hugenholtz P."/>
            <person name="Klenk H.P."/>
            <person name="Kyrpides N.C."/>
        </authorList>
    </citation>
    <scope>NUCLEOTIDE SEQUENCE [LARGE SCALE GENOMIC DNA]</scope>
    <source>
        <strain evidence="10">ATCC 51119 / DSM 12145 / JCM 21818 / LMG 10337 / NBRC 100064 / NCIMB 13643</strain>
    </source>
</reference>
<keyword evidence="10" id="KW-1185">Reference proteome</keyword>
<evidence type="ECO:0000256" key="5">
    <source>
        <dbReference type="ARBA" id="ARBA00023274"/>
    </source>
</evidence>
<comment type="similarity">
    <text evidence="1">Belongs to the bacterial ribosomal protein bS1 family.</text>
</comment>
<evidence type="ECO:0000256" key="4">
    <source>
        <dbReference type="ARBA" id="ARBA00022980"/>
    </source>
</evidence>
<name>F0S9B5_PSESL</name>
<dbReference type="Proteomes" id="UP000000310">
    <property type="component" value="Chromosome"/>
</dbReference>
<evidence type="ECO:0000256" key="6">
    <source>
        <dbReference type="ARBA" id="ARBA00035293"/>
    </source>
</evidence>